<reference evidence="3" key="1">
    <citation type="submission" date="2016-11" db="EMBL/GenBank/DDBJ databases">
        <authorList>
            <person name="Varghese N."/>
            <person name="Submissions S."/>
        </authorList>
    </citation>
    <scope>NUCLEOTIDE SEQUENCE [LARGE SCALE GENOMIC DNA]</scope>
    <source>
        <strain evidence="3">DSM 15285</strain>
    </source>
</reference>
<keyword evidence="3" id="KW-1185">Reference proteome</keyword>
<sequence>MKRRYRRDYIILESKDSSFKLKEKTSPKAFAKIEMRDDRANLMLYVENVKYIRGGYRVVIVEDDLTVKDVGRVLVDESGKGEFKISFNEQNLDIKAVALTYEKKIPLIGFKGKKVQDYESIIFAEEYTAEENVEEENIEDDVDELEIDDDLYQEDIIEDNLDEPDLEIEEELPRKEEEVIVLNIDKKEEKKNEEKKEEEYLKEEKEEKIKVENIQEDISRNYNYNKEKMYFVPRKLKKFLKRYREIKPFIEEIEYTRWWKIDISPISMCGYVMPYLGYVNYINCILYSDITSLSYKYRHYIFGIKYGEDGKRKYYIYGIPGKKNEQPDEGDTGFCHFVPCSNRRDDYGYWLCFIDCKSRLIAVAEE</sequence>
<dbReference type="OrthoDB" id="1705475at2"/>
<gene>
    <name evidence="2" type="ORF">SAMN02744040_01772</name>
</gene>
<evidence type="ECO:0000313" key="2">
    <source>
        <dbReference type="EMBL" id="SHH37977.1"/>
    </source>
</evidence>
<feature type="coiled-coil region" evidence="1">
    <location>
        <begin position="183"/>
        <end position="221"/>
    </location>
</feature>
<keyword evidence="1" id="KW-0175">Coiled coil</keyword>
<proteinExistence type="predicted"/>
<evidence type="ECO:0008006" key="4">
    <source>
        <dbReference type="Google" id="ProtNLM"/>
    </source>
</evidence>
<accession>A0A1M5SHA7</accession>
<dbReference type="RefSeq" id="WP_072725645.1">
    <property type="nucleotide sequence ID" value="NZ_FQXH01000020.1"/>
</dbReference>
<dbReference type="AlphaFoldDB" id="A0A1M5SHA7"/>
<evidence type="ECO:0000313" key="3">
    <source>
        <dbReference type="Proteomes" id="UP000242520"/>
    </source>
</evidence>
<dbReference type="STRING" id="1123350.SAMN02744040_01772"/>
<name>A0A1M5SHA7_9FIRM</name>
<organism evidence="2 3">
    <name type="scientific">Tepidibacter thalassicus DSM 15285</name>
    <dbReference type="NCBI Taxonomy" id="1123350"/>
    <lineage>
        <taxon>Bacteria</taxon>
        <taxon>Bacillati</taxon>
        <taxon>Bacillota</taxon>
        <taxon>Clostridia</taxon>
        <taxon>Peptostreptococcales</taxon>
        <taxon>Peptostreptococcaceae</taxon>
        <taxon>Tepidibacter</taxon>
    </lineage>
</organism>
<protein>
    <recommendedName>
        <fullName evidence="4">Transmembrane protein</fullName>
    </recommendedName>
</protein>
<evidence type="ECO:0000256" key="1">
    <source>
        <dbReference type="SAM" id="Coils"/>
    </source>
</evidence>
<dbReference type="Proteomes" id="UP000242520">
    <property type="component" value="Unassembled WGS sequence"/>
</dbReference>
<dbReference type="EMBL" id="FQXH01000020">
    <property type="protein sequence ID" value="SHH37977.1"/>
    <property type="molecule type" value="Genomic_DNA"/>
</dbReference>